<organism evidence="6 7">
    <name type="scientific">Rhizopogon vesiculosus</name>
    <dbReference type="NCBI Taxonomy" id="180088"/>
    <lineage>
        <taxon>Eukaryota</taxon>
        <taxon>Fungi</taxon>
        <taxon>Dikarya</taxon>
        <taxon>Basidiomycota</taxon>
        <taxon>Agaricomycotina</taxon>
        <taxon>Agaricomycetes</taxon>
        <taxon>Agaricomycetidae</taxon>
        <taxon>Boletales</taxon>
        <taxon>Suillineae</taxon>
        <taxon>Rhizopogonaceae</taxon>
        <taxon>Rhizopogon</taxon>
    </lineage>
</organism>
<dbReference type="Pfam" id="PF00035">
    <property type="entry name" value="dsrm"/>
    <property type="match status" value="1"/>
</dbReference>
<dbReference type="PROSITE" id="PS50137">
    <property type="entry name" value="DS_RBD"/>
    <property type="match status" value="1"/>
</dbReference>
<protein>
    <recommendedName>
        <fullName evidence="8">DRBM domain-containing protein</fullName>
    </recommendedName>
</protein>
<evidence type="ECO:0000256" key="1">
    <source>
        <dbReference type="ARBA" id="ARBA00022884"/>
    </source>
</evidence>
<feature type="region of interest" description="Disordered" evidence="3">
    <location>
        <begin position="145"/>
        <end position="198"/>
    </location>
</feature>
<dbReference type="GO" id="GO:0004525">
    <property type="term" value="F:ribonuclease III activity"/>
    <property type="evidence" value="ECO:0007669"/>
    <property type="project" value="InterPro"/>
</dbReference>
<dbReference type="STRING" id="180088.A0A1J8QDW0"/>
<dbReference type="Gene3D" id="3.30.160.20">
    <property type="match status" value="1"/>
</dbReference>
<reference evidence="6 7" key="1">
    <citation type="submission" date="2016-03" db="EMBL/GenBank/DDBJ databases">
        <title>Comparative genomics of the ectomycorrhizal sister species Rhizopogon vinicolor and Rhizopogon vesiculosus (Basidiomycota: Boletales) reveals a divergence of the mating type B locus.</title>
        <authorList>
            <person name="Mujic A.B."/>
            <person name="Kuo A."/>
            <person name="Tritt A."/>
            <person name="Lipzen A."/>
            <person name="Chen C."/>
            <person name="Johnson J."/>
            <person name="Sharma A."/>
            <person name="Barry K."/>
            <person name="Grigoriev I.V."/>
            <person name="Spatafora J.W."/>
        </authorList>
    </citation>
    <scope>NUCLEOTIDE SEQUENCE [LARGE SCALE GENOMIC DNA]</scope>
    <source>
        <strain evidence="6 7">AM-OR11-056</strain>
    </source>
</reference>
<evidence type="ECO:0000259" key="4">
    <source>
        <dbReference type="PROSITE" id="PS50137"/>
    </source>
</evidence>
<gene>
    <name evidence="6" type="ORF">AZE42_02167</name>
</gene>
<evidence type="ECO:0000256" key="3">
    <source>
        <dbReference type="SAM" id="MobiDB-lite"/>
    </source>
</evidence>
<dbReference type="PROSITE" id="PS50142">
    <property type="entry name" value="RNASE_3_2"/>
    <property type="match status" value="1"/>
</dbReference>
<dbReference type="SMART" id="SM00535">
    <property type="entry name" value="RIBOc"/>
    <property type="match status" value="1"/>
</dbReference>
<dbReference type="SMART" id="SM00358">
    <property type="entry name" value="DSRM"/>
    <property type="match status" value="1"/>
</dbReference>
<proteinExistence type="predicted"/>
<feature type="domain" description="DRBM" evidence="4">
    <location>
        <begin position="194"/>
        <end position="264"/>
    </location>
</feature>
<evidence type="ECO:0008006" key="8">
    <source>
        <dbReference type="Google" id="ProtNLM"/>
    </source>
</evidence>
<keyword evidence="1 2" id="KW-0694">RNA-binding</keyword>
<keyword evidence="7" id="KW-1185">Reference proteome</keyword>
<dbReference type="SUPFAM" id="SSF69065">
    <property type="entry name" value="RNase III domain-like"/>
    <property type="match status" value="1"/>
</dbReference>
<dbReference type="EMBL" id="LVVM01001169">
    <property type="protein sequence ID" value="OJA19141.1"/>
    <property type="molecule type" value="Genomic_DNA"/>
</dbReference>
<feature type="compositionally biased region" description="Low complexity" evidence="3">
    <location>
        <begin position="160"/>
        <end position="174"/>
    </location>
</feature>
<dbReference type="Proteomes" id="UP000183567">
    <property type="component" value="Unassembled WGS sequence"/>
</dbReference>
<evidence type="ECO:0000259" key="5">
    <source>
        <dbReference type="PROSITE" id="PS50142"/>
    </source>
</evidence>
<dbReference type="GO" id="GO:0003723">
    <property type="term" value="F:RNA binding"/>
    <property type="evidence" value="ECO:0007669"/>
    <property type="project" value="UniProtKB-UniRule"/>
</dbReference>
<evidence type="ECO:0000256" key="2">
    <source>
        <dbReference type="PROSITE-ProRule" id="PRU00266"/>
    </source>
</evidence>
<dbReference type="SUPFAM" id="SSF54768">
    <property type="entry name" value="dsRNA-binding domain-like"/>
    <property type="match status" value="1"/>
</dbReference>
<dbReference type="InterPro" id="IPR000999">
    <property type="entry name" value="RNase_III_dom"/>
</dbReference>
<dbReference type="InterPro" id="IPR014720">
    <property type="entry name" value="dsRBD_dom"/>
</dbReference>
<dbReference type="GO" id="GO:0006396">
    <property type="term" value="P:RNA processing"/>
    <property type="evidence" value="ECO:0007669"/>
    <property type="project" value="InterPro"/>
</dbReference>
<evidence type="ECO:0000313" key="6">
    <source>
        <dbReference type="EMBL" id="OJA19141.1"/>
    </source>
</evidence>
<dbReference type="AlphaFoldDB" id="A0A1J8QDW0"/>
<accession>A0A1J8QDW0</accession>
<sequence length="276" mass="30050">MAPPLPPLHGDLMLDVFTHRSLSQGILNDQMPHGNSDRLSQLGKSVLDTIVTFILFEERPMLTGEDFSTKHANILSDATVRSWLNSYDTELKRRVRRASTNSNILDDPEEARFLFNSYVGAVCVQDGLQATANWIGKLVKPDSDQPPGLMHNLGSRPTFAPATHAQAGTPHAAPTAPPPYYPSAPQAPASPPAGPQGTLALFNQTCAQQGISIEWISTSNGPSHGPRWEVRCIVNGVERGSGLGRNQKQAKEIAARQAWEYMEGIGWNLEQPEPTA</sequence>
<comment type="caution">
    <text evidence="6">The sequence shown here is derived from an EMBL/GenBank/DDBJ whole genome shotgun (WGS) entry which is preliminary data.</text>
</comment>
<dbReference type="OrthoDB" id="2392202at2759"/>
<dbReference type="InterPro" id="IPR036389">
    <property type="entry name" value="RNase_III_sf"/>
</dbReference>
<dbReference type="Gene3D" id="1.10.1520.10">
    <property type="entry name" value="Ribonuclease III domain"/>
    <property type="match status" value="1"/>
</dbReference>
<name>A0A1J8QDW0_9AGAM</name>
<feature type="domain" description="RNase III" evidence="5">
    <location>
        <begin position="11"/>
        <end position="127"/>
    </location>
</feature>
<evidence type="ECO:0000313" key="7">
    <source>
        <dbReference type="Proteomes" id="UP000183567"/>
    </source>
</evidence>